<organism evidence="1 2">
    <name type="scientific">Gossypium laxum</name>
    <dbReference type="NCBI Taxonomy" id="34288"/>
    <lineage>
        <taxon>Eukaryota</taxon>
        <taxon>Viridiplantae</taxon>
        <taxon>Streptophyta</taxon>
        <taxon>Embryophyta</taxon>
        <taxon>Tracheophyta</taxon>
        <taxon>Spermatophyta</taxon>
        <taxon>Magnoliopsida</taxon>
        <taxon>eudicotyledons</taxon>
        <taxon>Gunneridae</taxon>
        <taxon>Pentapetalae</taxon>
        <taxon>rosids</taxon>
        <taxon>malvids</taxon>
        <taxon>Malvales</taxon>
        <taxon>Malvaceae</taxon>
        <taxon>Malvoideae</taxon>
        <taxon>Gossypium</taxon>
    </lineage>
</organism>
<sequence>MKKPANMDKSECDRLETFYSTKSLVNRLVLKQQLYTFHMNEGEHFRDHTSQFITLLSDLKNVEI</sequence>
<keyword evidence="2" id="KW-1185">Reference proteome</keyword>
<proteinExistence type="predicted"/>
<reference evidence="1 2" key="1">
    <citation type="journal article" date="2019" name="Genome Biol. Evol.">
        <title>Insights into the evolution of the New World diploid cottons (Gossypium, subgenus Houzingenia) based on genome sequencing.</title>
        <authorList>
            <person name="Grover C.E."/>
            <person name="Arick M.A. 2nd"/>
            <person name="Thrash A."/>
            <person name="Conover J.L."/>
            <person name="Sanders W.S."/>
            <person name="Peterson D.G."/>
            <person name="Frelichowski J.E."/>
            <person name="Scheffler J.A."/>
            <person name="Scheffler B.E."/>
            <person name="Wendel J.F."/>
        </authorList>
    </citation>
    <scope>NUCLEOTIDE SEQUENCE [LARGE SCALE GENOMIC DNA]</scope>
    <source>
        <strain evidence="1">4</strain>
        <tissue evidence="1">Leaf</tissue>
    </source>
</reference>
<dbReference type="AlphaFoldDB" id="A0A7J8ZBW5"/>
<comment type="caution">
    <text evidence="1">The sequence shown here is derived from an EMBL/GenBank/DDBJ whole genome shotgun (WGS) entry which is preliminary data.</text>
</comment>
<name>A0A7J8ZBW5_9ROSI</name>
<dbReference type="Pfam" id="PF14223">
    <property type="entry name" value="Retrotran_gag_2"/>
    <property type="match status" value="1"/>
</dbReference>
<protein>
    <recommendedName>
        <fullName evidence="3">Reverse transcriptase</fullName>
    </recommendedName>
</protein>
<evidence type="ECO:0000313" key="1">
    <source>
        <dbReference type="EMBL" id="MBA0709110.1"/>
    </source>
</evidence>
<evidence type="ECO:0000313" key="2">
    <source>
        <dbReference type="Proteomes" id="UP000593574"/>
    </source>
</evidence>
<evidence type="ECO:0008006" key="3">
    <source>
        <dbReference type="Google" id="ProtNLM"/>
    </source>
</evidence>
<gene>
    <name evidence="1" type="ORF">Golax_024174</name>
</gene>
<accession>A0A7J8ZBW5</accession>
<dbReference type="EMBL" id="JABEZV010000004">
    <property type="protein sequence ID" value="MBA0709110.1"/>
    <property type="molecule type" value="Genomic_DNA"/>
</dbReference>
<dbReference type="Proteomes" id="UP000593574">
    <property type="component" value="Unassembled WGS sequence"/>
</dbReference>